<comment type="caution">
    <text evidence="2">The sequence shown here is derived from an EMBL/GenBank/DDBJ whole genome shotgun (WGS) entry which is preliminary data.</text>
</comment>
<keyword evidence="1" id="KW-0472">Membrane</keyword>
<keyword evidence="1" id="KW-1133">Transmembrane helix</keyword>
<reference evidence="2" key="1">
    <citation type="journal article" date="2014" name="Int. J. Syst. Evol. Microbiol.">
        <title>Complete genome sequence of Corynebacterium casei LMG S-19264T (=DSM 44701T), isolated from a smear-ripened cheese.</title>
        <authorList>
            <consortium name="US DOE Joint Genome Institute (JGI-PGF)"/>
            <person name="Walter F."/>
            <person name="Albersmeier A."/>
            <person name="Kalinowski J."/>
            <person name="Ruckert C."/>
        </authorList>
    </citation>
    <scope>NUCLEOTIDE SEQUENCE</scope>
    <source>
        <strain evidence="2">JCM 3090</strain>
    </source>
</reference>
<dbReference type="InterPro" id="IPR012902">
    <property type="entry name" value="N_methyl_site"/>
</dbReference>
<evidence type="ECO:0000313" key="2">
    <source>
        <dbReference type="EMBL" id="GGJ87390.1"/>
    </source>
</evidence>
<evidence type="ECO:0000256" key="1">
    <source>
        <dbReference type="SAM" id="Phobius"/>
    </source>
</evidence>
<dbReference type="AlphaFoldDB" id="A0A8J3F9K3"/>
<keyword evidence="1" id="KW-0812">Transmembrane</keyword>
<evidence type="ECO:0008006" key="4">
    <source>
        <dbReference type="Google" id="ProtNLM"/>
    </source>
</evidence>
<evidence type="ECO:0000313" key="3">
    <source>
        <dbReference type="Proteomes" id="UP000649739"/>
    </source>
</evidence>
<dbReference type="Pfam" id="PF07963">
    <property type="entry name" value="N_methyl"/>
    <property type="match status" value="1"/>
</dbReference>
<organism evidence="2 3">
    <name type="scientific">Pilimelia anulata</name>
    <dbReference type="NCBI Taxonomy" id="53371"/>
    <lineage>
        <taxon>Bacteria</taxon>
        <taxon>Bacillati</taxon>
        <taxon>Actinomycetota</taxon>
        <taxon>Actinomycetes</taxon>
        <taxon>Micromonosporales</taxon>
        <taxon>Micromonosporaceae</taxon>
        <taxon>Pilimelia</taxon>
    </lineage>
</organism>
<feature type="transmembrane region" description="Helical" evidence="1">
    <location>
        <begin position="23"/>
        <end position="47"/>
    </location>
</feature>
<gene>
    <name evidence="2" type="ORF">GCM10010123_16250</name>
</gene>
<reference evidence="2" key="2">
    <citation type="submission" date="2020-09" db="EMBL/GenBank/DDBJ databases">
        <authorList>
            <person name="Sun Q."/>
            <person name="Ohkuma M."/>
        </authorList>
    </citation>
    <scope>NUCLEOTIDE SEQUENCE</scope>
    <source>
        <strain evidence="2">JCM 3090</strain>
    </source>
</reference>
<accession>A0A8J3F9K3</accession>
<name>A0A8J3F9K3_9ACTN</name>
<dbReference type="EMBL" id="BMQB01000003">
    <property type="protein sequence ID" value="GGJ87390.1"/>
    <property type="molecule type" value="Genomic_DNA"/>
</dbReference>
<keyword evidence="3" id="KW-1185">Reference proteome</keyword>
<dbReference type="Proteomes" id="UP000649739">
    <property type="component" value="Unassembled WGS sequence"/>
</dbReference>
<protein>
    <recommendedName>
        <fullName evidence="4">Prepilin-type N-terminal cleavage/methylation domain-containing protein</fullName>
    </recommendedName>
</protein>
<sequence>MATGMTRRGGVAAGDAGFTLVEALVSIGLVGTVMASLAAFFVSGLAISHDQGQREVAAQLAGDAMDHVRTLPSADVGERVRALAPRTALVNGVPYTQTFTACWQPATGGACAATRPAIAADAALVRVTVTVAWPARECAGGTCRQSTATLVSVADAEPVVET</sequence>
<proteinExistence type="predicted"/>
<dbReference type="PROSITE" id="PS00409">
    <property type="entry name" value="PROKAR_NTER_METHYL"/>
    <property type="match status" value="1"/>
</dbReference>